<keyword evidence="3" id="KW-1185">Reference proteome</keyword>
<evidence type="ECO:0000313" key="2">
    <source>
        <dbReference type="EMBL" id="KAL3635521.1"/>
    </source>
</evidence>
<dbReference type="Proteomes" id="UP001632038">
    <property type="component" value="Unassembled WGS sequence"/>
</dbReference>
<feature type="signal peptide" evidence="1">
    <location>
        <begin position="1"/>
        <end position="28"/>
    </location>
</feature>
<evidence type="ECO:0008006" key="4">
    <source>
        <dbReference type="Google" id="ProtNLM"/>
    </source>
</evidence>
<proteinExistence type="predicted"/>
<name>A0ABD3D1T0_9LAMI</name>
<feature type="chain" id="PRO_5044744881" description="Defensin-like protein" evidence="1">
    <location>
        <begin position="29"/>
        <end position="96"/>
    </location>
</feature>
<sequence>MVAVNKSFCILLFLLLATVGHMVQVSDASVARGYDVRPISVGLDDTCTTGLGECGENVCNEACCQARCQYQFGLLNPKGYCIRLGPNQLCYCDHIC</sequence>
<evidence type="ECO:0000313" key="3">
    <source>
        <dbReference type="Proteomes" id="UP001632038"/>
    </source>
</evidence>
<keyword evidence="1" id="KW-0732">Signal</keyword>
<dbReference type="EMBL" id="JAVIJP010000027">
    <property type="protein sequence ID" value="KAL3635521.1"/>
    <property type="molecule type" value="Genomic_DNA"/>
</dbReference>
<dbReference type="AlphaFoldDB" id="A0ABD3D1T0"/>
<evidence type="ECO:0000256" key="1">
    <source>
        <dbReference type="SAM" id="SignalP"/>
    </source>
</evidence>
<organism evidence="2 3">
    <name type="scientific">Castilleja foliolosa</name>
    <dbReference type="NCBI Taxonomy" id="1961234"/>
    <lineage>
        <taxon>Eukaryota</taxon>
        <taxon>Viridiplantae</taxon>
        <taxon>Streptophyta</taxon>
        <taxon>Embryophyta</taxon>
        <taxon>Tracheophyta</taxon>
        <taxon>Spermatophyta</taxon>
        <taxon>Magnoliopsida</taxon>
        <taxon>eudicotyledons</taxon>
        <taxon>Gunneridae</taxon>
        <taxon>Pentapetalae</taxon>
        <taxon>asterids</taxon>
        <taxon>lamiids</taxon>
        <taxon>Lamiales</taxon>
        <taxon>Orobanchaceae</taxon>
        <taxon>Pedicularideae</taxon>
        <taxon>Castillejinae</taxon>
        <taxon>Castilleja</taxon>
    </lineage>
</organism>
<reference evidence="3" key="1">
    <citation type="journal article" date="2024" name="IScience">
        <title>Strigolactones Initiate the Formation of Haustorium-like Structures in Castilleja.</title>
        <authorList>
            <person name="Buerger M."/>
            <person name="Peterson D."/>
            <person name="Chory J."/>
        </authorList>
    </citation>
    <scope>NUCLEOTIDE SEQUENCE [LARGE SCALE GENOMIC DNA]</scope>
</reference>
<protein>
    <recommendedName>
        <fullName evidence="4">Defensin-like protein</fullName>
    </recommendedName>
</protein>
<gene>
    <name evidence="2" type="ORF">CASFOL_020068</name>
</gene>
<comment type="caution">
    <text evidence="2">The sequence shown here is derived from an EMBL/GenBank/DDBJ whole genome shotgun (WGS) entry which is preliminary data.</text>
</comment>
<accession>A0ABD3D1T0</accession>